<dbReference type="EMBL" id="RQIS01000003">
    <property type="protein sequence ID" value="RQH08310.1"/>
    <property type="molecule type" value="Genomic_DNA"/>
</dbReference>
<evidence type="ECO:0000313" key="8">
    <source>
        <dbReference type="Proteomes" id="UP000272778"/>
    </source>
</evidence>
<dbReference type="CDD" id="cd13128">
    <property type="entry name" value="MATE_Wzx_like"/>
    <property type="match status" value="1"/>
</dbReference>
<dbReference type="Pfam" id="PF13440">
    <property type="entry name" value="Polysacc_synt_3"/>
    <property type="match status" value="1"/>
</dbReference>
<feature type="transmembrane region" description="Helical" evidence="6">
    <location>
        <begin position="133"/>
        <end position="153"/>
    </location>
</feature>
<gene>
    <name evidence="7" type="ORF">D1Y85_04630</name>
</gene>
<evidence type="ECO:0000256" key="1">
    <source>
        <dbReference type="ARBA" id="ARBA00004651"/>
    </source>
</evidence>
<evidence type="ECO:0000256" key="4">
    <source>
        <dbReference type="ARBA" id="ARBA00022989"/>
    </source>
</evidence>
<dbReference type="Proteomes" id="UP000272778">
    <property type="component" value="Unassembled WGS sequence"/>
</dbReference>
<reference evidence="7 8" key="1">
    <citation type="submission" date="2018-11" db="EMBL/GenBank/DDBJ databases">
        <title>Paraburkholderia sp. DHOA04, isolated from soil.</title>
        <authorList>
            <person name="Gao Z.-H."/>
            <person name="Qiu L.-H."/>
            <person name="Fu J.-C."/>
        </authorList>
    </citation>
    <scope>NUCLEOTIDE SEQUENCE [LARGE SCALE GENOMIC DNA]</scope>
    <source>
        <strain evidence="7 8">DHOA04</strain>
    </source>
</reference>
<keyword evidence="3 6" id="KW-0812">Transmembrane</keyword>
<feature type="transmembrane region" description="Helical" evidence="6">
    <location>
        <begin position="48"/>
        <end position="68"/>
    </location>
</feature>
<sequence length="497" mass="54082">MHAPDHIMTAKPSLTRNATLNFISSILPICVALVTTPIYLHYIGTARYGVLAIVWMIQGYFGFLDMGLSAATANRIAQLTNAQHSEREAVLWTALILNIALGLVCGIVLYIAMHLLLPYFNLGPKLQAELLPALPYVASLMPLSNLIGVLTGALSGRERFGVLTLVQLPITLMYQLSPLAAAFFFGPSLRYVVFGTLVPSVCTVLLYALVVWRVFPLRFTSGPRPDLISKLFSYGAWMSAQNLTAALHETADRIMIGHALGPQAVAYYQVPFNLAVRVRLLPNVISRTLFPRLSSLEATHATSLSAITVRGFAAVLTPMIVFGMFLMHPFLSLWVGQEFAARSVSVGETILVGAWFNCLALIAGCHLQAIGRPGVPARLLVYELVPFLAFLWWAMHTFGVLGAALAWSARCVVDGVLIFHAARLDTRPLRMLAAPTLIIGVAYVGTLTLTPLTWPSIAMWIGATGVALAWAAHAEPLLSARVLGLFASMRSRWVQSH</sequence>
<keyword evidence="8" id="KW-1185">Reference proteome</keyword>
<proteinExistence type="predicted"/>
<feature type="transmembrane region" description="Helical" evidence="6">
    <location>
        <begin position="160"/>
        <end position="185"/>
    </location>
</feature>
<evidence type="ECO:0000313" key="7">
    <source>
        <dbReference type="EMBL" id="RQH08310.1"/>
    </source>
</evidence>
<keyword evidence="2" id="KW-1003">Cell membrane</keyword>
<organism evidence="7 8">
    <name type="scientific">Paraburkholderia dinghuensis</name>
    <dbReference type="NCBI Taxonomy" id="2305225"/>
    <lineage>
        <taxon>Bacteria</taxon>
        <taxon>Pseudomonadati</taxon>
        <taxon>Pseudomonadota</taxon>
        <taxon>Betaproteobacteria</taxon>
        <taxon>Burkholderiales</taxon>
        <taxon>Burkholderiaceae</taxon>
        <taxon>Paraburkholderia</taxon>
    </lineage>
</organism>
<protein>
    <submittedName>
        <fullName evidence="7">Flippase</fullName>
    </submittedName>
</protein>
<feature type="transmembrane region" description="Helical" evidence="6">
    <location>
        <begin position="312"/>
        <end position="330"/>
    </location>
</feature>
<evidence type="ECO:0000256" key="6">
    <source>
        <dbReference type="SAM" id="Phobius"/>
    </source>
</evidence>
<dbReference type="GO" id="GO:0005886">
    <property type="term" value="C:plasma membrane"/>
    <property type="evidence" value="ECO:0007669"/>
    <property type="project" value="UniProtKB-SubCell"/>
</dbReference>
<comment type="caution">
    <text evidence="7">The sequence shown here is derived from an EMBL/GenBank/DDBJ whole genome shotgun (WGS) entry which is preliminary data.</text>
</comment>
<feature type="transmembrane region" description="Helical" evidence="6">
    <location>
        <begin position="89"/>
        <end position="113"/>
    </location>
</feature>
<dbReference type="PANTHER" id="PTHR30250">
    <property type="entry name" value="PST FAMILY PREDICTED COLANIC ACID TRANSPORTER"/>
    <property type="match status" value="1"/>
</dbReference>
<keyword evidence="4 6" id="KW-1133">Transmembrane helix</keyword>
<accession>A0A3N6Q0B7</accession>
<dbReference type="AlphaFoldDB" id="A0A3N6Q0B7"/>
<feature type="transmembrane region" description="Helical" evidence="6">
    <location>
        <begin position="191"/>
        <end position="215"/>
    </location>
</feature>
<feature type="transmembrane region" description="Helical" evidence="6">
    <location>
        <begin position="429"/>
        <end position="446"/>
    </location>
</feature>
<dbReference type="InterPro" id="IPR050833">
    <property type="entry name" value="Poly_Biosynth_Transport"/>
</dbReference>
<evidence type="ECO:0000256" key="2">
    <source>
        <dbReference type="ARBA" id="ARBA00022475"/>
    </source>
</evidence>
<dbReference type="OrthoDB" id="8766744at2"/>
<dbReference type="PANTHER" id="PTHR30250:SF26">
    <property type="entry name" value="PSMA PROTEIN"/>
    <property type="match status" value="1"/>
</dbReference>
<evidence type="ECO:0000256" key="3">
    <source>
        <dbReference type="ARBA" id="ARBA00022692"/>
    </source>
</evidence>
<keyword evidence="5 6" id="KW-0472">Membrane</keyword>
<evidence type="ECO:0000256" key="5">
    <source>
        <dbReference type="ARBA" id="ARBA00023136"/>
    </source>
</evidence>
<feature type="transmembrane region" description="Helical" evidence="6">
    <location>
        <begin position="379"/>
        <end position="395"/>
    </location>
</feature>
<comment type="subcellular location">
    <subcellularLocation>
        <location evidence="1">Cell membrane</location>
        <topology evidence="1">Multi-pass membrane protein</topology>
    </subcellularLocation>
</comment>
<name>A0A3N6Q0B7_9BURK</name>
<feature type="transmembrane region" description="Helical" evidence="6">
    <location>
        <begin position="452"/>
        <end position="472"/>
    </location>
</feature>
<feature type="transmembrane region" description="Helical" evidence="6">
    <location>
        <begin position="350"/>
        <end position="367"/>
    </location>
</feature>
<feature type="transmembrane region" description="Helical" evidence="6">
    <location>
        <begin position="20"/>
        <end position="42"/>
    </location>
</feature>